<gene>
    <name evidence="1" type="ORF">GCM10010326_65940</name>
</gene>
<dbReference type="Proteomes" id="UP000600946">
    <property type="component" value="Unassembled WGS sequence"/>
</dbReference>
<proteinExistence type="predicted"/>
<comment type="caution">
    <text evidence="1">The sequence shown here is derived from an EMBL/GenBank/DDBJ whole genome shotgun (WGS) entry which is preliminary data.</text>
</comment>
<protein>
    <submittedName>
        <fullName evidence="1">Uncharacterized protein</fullName>
    </submittedName>
</protein>
<dbReference type="RefSeq" id="WP_190029015.1">
    <property type="nucleotide sequence ID" value="NZ_BMUU01000015.1"/>
</dbReference>
<sequence length="114" mass="12737">MSIPVWQREVELAVPGSGGSPSVPSRITESELVAAFSDEGCHWEVIEYGRLADQRTLQTSPTEEVRVSFTFIDRESYDAPPGDDWILSNVNVWGLSHRECPEQDRNLPDDGYGV</sequence>
<evidence type="ECO:0000313" key="2">
    <source>
        <dbReference type="Proteomes" id="UP000600946"/>
    </source>
</evidence>
<name>A0ABQ3ARN0_9ACTN</name>
<dbReference type="GeneID" id="96294473"/>
<accession>A0ABQ3ARN0</accession>
<reference evidence="2" key="1">
    <citation type="journal article" date="2019" name="Int. J. Syst. Evol. Microbiol.">
        <title>The Global Catalogue of Microorganisms (GCM) 10K type strain sequencing project: providing services to taxonomists for standard genome sequencing and annotation.</title>
        <authorList>
            <consortium name="The Broad Institute Genomics Platform"/>
            <consortium name="The Broad Institute Genome Sequencing Center for Infectious Disease"/>
            <person name="Wu L."/>
            <person name="Ma J."/>
        </authorList>
    </citation>
    <scope>NUCLEOTIDE SEQUENCE [LARGE SCALE GENOMIC DNA]</scope>
    <source>
        <strain evidence="2">JCM 4594</strain>
    </source>
</reference>
<keyword evidence="2" id="KW-1185">Reference proteome</keyword>
<evidence type="ECO:0000313" key="1">
    <source>
        <dbReference type="EMBL" id="GGY61894.1"/>
    </source>
</evidence>
<organism evidence="1 2">
    <name type="scientific">Streptomyces xanthochromogenes</name>
    <dbReference type="NCBI Taxonomy" id="67384"/>
    <lineage>
        <taxon>Bacteria</taxon>
        <taxon>Bacillati</taxon>
        <taxon>Actinomycetota</taxon>
        <taxon>Actinomycetes</taxon>
        <taxon>Kitasatosporales</taxon>
        <taxon>Streptomycetaceae</taxon>
        <taxon>Streptomyces</taxon>
    </lineage>
</organism>
<dbReference type="EMBL" id="BMUU01000015">
    <property type="protein sequence ID" value="GGY61894.1"/>
    <property type="molecule type" value="Genomic_DNA"/>
</dbReference>